<evidence type="ECO:0000259" key="9">
    <source>
        <dbReference type="Pfam" id="PF01636"/>
    </source>
</evidence>
<comment type="caution">
    <text evidence="10">The sequence shown here is derived from an EMBL/GenBank/DDBJ whole genome shotgun (WGS) entry which is preliminary data.</text>
</comment>
<name>A0A443KJH4_9RHOB</name>
<comment type="subcellular location">
    <subcellularLocation>
        <location evidence="1">Cytoplasm</location>
    </subcellularLocation>
</comment>
<keyword evidence="3" id="KW-0808">Transferase</keyword>
<organism evidence="10 11">
    <name type="scientific">Paenirhodobacter populi</name>
    <dbReference type="NCBI Taxonomy" id="2306993"/>
    <lineage>
        <taxon>Bacteria</taxon>
        <taxon>Pseudomonadati</taxon>
        <taxon>Pseudomonadota</taxon>
        <taxon>Alphaproteobacteria</taxon>
        <taxon>Rhodobacterales</taxon>
        <taxon>Rhodobacter group</taxon>
        <taxon>Paenirhodobacter</taxon>
    </lineage>
</organism>
<dbReference type="Gene3D" id="3.90.1200.10">
    <property type="match status" value="1"/>
</dbReference>
<evidence type="ECO:0000256" key="6">
    <source>
        <dbReference type="ARBA" id="ARBA00037368"/>
    </source>
</evidence>
<evidence type="ECO:0000256" key="5">
    <source>
        <dbReference type="ARBA" id="ARBA00036820"/>
    </source>
</evidence>
<dbReference type="InterPro" id="IPR050249">
    <property type="entry name" value="Pseudomonas-type_ThrB"/>
</dbReference>
<comment type="function">
    <text evidence="6">Catalyzes the GTP-dependent phosphorylation of 5-hydroxy-L-lysine.</text>
</comment>
<dbReference type="AlphaFoldDB" id="A0A443KJH4"/>
<proteinExistence type="predicted"/>
<sequence length="342" mass="38053">MDAAQAARVARDVYGLDGTPQRMETEKDDTFRLTVPDGRRFVLKIANPGESHEELDLQVSVLRHLERHAPDLPVPRVFADLRGRAISGITDADGTRRNVRLMSFLAGTVLDTIRPDAGERREIGRLLARLRLALADFTHPGAGRVLAWDVRQLPLLAPLLADVEDAGQRRALETGFARFMDLRPRIDGLRRQVLHNDFSRSNILVDRSLMDRSLMDRGGPARVSGIIDFGDAVETAIAIDVSTALLNQLPRDAEGREVPDLLAEARQLLAGYLEIAALTDDELSLIPHLVMGRIVARALLSLWRARMFPDNSRYILRNTGQGWAQLDWFLARGADEVSALLL</sequence>
<evidence type="ECO:0000256" key="7">
    <source>
        <dbReference type="ARBA" id="ARBA00038873"/>
    </source>
</evidence>
<gene>
    <name evidence="10" type="ORF">D2T31_00320</name>
</gene>
<evidence type="ECO:0000256" key="4">
    <source>
        <dbReference type="ARBA" id="ARBA00022777"/>
    </source>
</evidence>
<feature type="domain" description="Aminoglycoside phosphotransferase" evidence="9">
    <location>
        <begin position="28"/>
        <end position="273"/>
    </location>
</feature>
<evidence type="ECO:0000256" key="1">
    <source>
        <dbReference type="ARBA" id="ARBA00004496"/>
    </source>
</evidence>
<evidence type="ECO:0000256" key="3">
    <source>
        <dbReference type="ARBA" id="ARBA00022679"/>
    </source>
</evidence>
<accession>A0A443KJH4</accession>
<evidence type="ECO:0000256" key="8">
    <source>
        <dbReference type="ARBA" id="ARBA00040505"/>
    </source>
</evidence>
<dbReference type="GO" id="GO:0047992">
    <property type="term" value="F:hydroxylysine kinase activity"/>
    <property type="evidence" value="ECO:0007669"/>
    <property type="project" value="UniProtKB-EC"/>
</dbReference>
<dbReference type="InterPro" id="IPR002575">
    <property type="entry name" value="Aminoglycoside_PTrfase"/>
</dbReference>
<dbReference type="Pfam" id="PF01636">
    <property type="entry name" value="APH"/>
    <property type="match status" value="1"/>
</dbReference>
<dbReference type="EMBL" id="SAUX01000001">
    <property type="protein sequence ID" value="RWR32858.1"/>
    <property type="molecule type" value="Genomic_DNA"/>
</dbReference>
<dbReference type="Proteomes" id="UP000285295">
    <property type="component" value="Unassembled WGS sequence"/>
</dbReference>
<dbReference type="PANTHER" id="PTHR21064:SF1">
    <property type="entry name" value="HYDROXYLYSINE KINASE"/>
    <property type="match status" value="1"/>
</dbReference>
<dbReference type="EC" id="2.7.1.81" evidence="7"/>
<keyword evidence="2" id="KW-0963">Cytoplasm</keyword>
<dbReference type="PANTHER" id="PTHR21064">
    <property type="entry name" value="AMINOGLYCOSIDE PHOSPHOTRANSFERASE DOMAIN-CONTAINING PROTEIN-RELATED"/>
    <property type="match status" value="1"/>
</dbReference>
<reference evidence="10 11" key="2">
    <citation type="submission" date="2019-01" db="EMBL/GenBank/DDBJ databases">
        <authorList>
            <person name="Li Y."/>
        </authorList>
    </citation>
    <scope>NUCLEOTIDE SEQUENCE [LARGE SCALE GENOMIC DNA]</scope>
    <source>
        <strain evidence="10 11">D19-10-3-21</strain>
    </source>
</reference>
<comment type="catalytic activity">
    <reaction evidence="5">
        <text>(5R)-5-hydroxy-L-lysine + GTP = (5R)-5-phosphooxy-L-lysine + GDP + H(+)</text>
        <dbReference type="Rhea" id="RHEA:19049"/>
        <dbReference type="ChEBI" id="CHEBI:15378"/>
        <dbReference type="ChEBI" id="CHEBI:37565"/>
        <dbReference type="ChEBI" id="CHEBI:57882"/>
        <dbReference type="ChEBI" id="CHEBI:58189"/>
        <dbReference type="ChEBI" id="CHEBI:58357"/>
        <dbReference type="EC" id="2.7.1.81"/>
    </reaction>
</comment>
<dbReference type="OrthoDB" id="156345at2"/>
<reference evidence="10 11" key="1">
    <citation type="submission" date="2019-01" db="EMBL/GenBank/DDBJ databases">
        <title>Sinorhodobacter populi sp. nov. isolated from the symptomatic bark tissue of Populus euramericana canker.</title>
        <authorList>
            <person name="Xu G."/>
        </authorList>
    </citation>
    <scope>NUCLEOTIDE SEQUENCE [LARGE SCALE GENOMIC DNA]</scope>
    <source>
        <strain evidence="10 11">D19-10-3-21</strain>
    </source>
</reference>
<dbReference type="GO" id="GO:0005737">
    <property type="term" value="C:cytoplasm"/>
    <property type="evidence" value="ECO:0007669"/>
    <property type="project" value="UniProtKB-SubCell"/>
</dbReference>
<dbReference type="SUPFAM" id="SSF56112">
    <property type="entry name" value="Protein kinase-like (PK-like)"/>
    <property type="match status" value="1"/>
</dbReference>
<protein>
    <recommendedName>
        <fullName evidence="8">Hydroxylysine kinase</fullName>
        <ecNumber evidence="7">2.7.1.81</ecNumber>
    </recommendedName>
</protein>
<evidence type="ECO:0000313" key="11">
    <source>
        <dbReference type="Proteomes" id="UP000285295"/>
    </source>
</evidence>
<dbReference type="InterPro" id="IPR011009">
    <property type="entry name" value="Kinase-like_dom_sf"/>
</dbReference>
<evidence type="ECO:0000256" key="2">
    <source>
        <dbReference type="ARBA" id="ARBA00022490"/>
    </source>
</evidence>
<evidence type="ECO:0000313" key="10">
    <source>
        <dbReference type="EMBL" id="RWR32858.1"/>
    </source>
</evidence>
<keyword evidence="4 10" id="KW-0418">Kinase</keyword>